<accession>A0A256F3Y5</accession>
<sequence>MISLGQLLSLYIYWIFFIRHKLFVFDGYKRIENRVFG</sequence>
<protein>
    <submittedName>
        <fullName evidence="1">Uncharacterized protein</fullName>
    </submittedName>
</protein>
<name>A0A256F3Y5_9HYPH</name>
<proteinExistence type="predicted"/>
<dbReference type="EMBL" id="NNRK01000034">
    <property type="protein sequence ID" value="OYR09493.1"/>
    <property type="molecule type" value="Genomic_DNA"/>
</dbReference>
<gene>
    <name evidence="1" type="ORF">CEV32_1923</name>
</gene>
<dbReference type="AlphaFoldDB" id="A0A256F3Y5"/>
<dbReference type="Proteomes" id="UP000216345">
    <property type="component" value="Unassembled WGS sequence"/>
</dbReference>
<evidence type="ECO:0000313" key="1">
    <source>
        <dbReference type="EMBL" id="OYR09493.1"/>
    </source>
</evidence>
<evidence type="ECO:0000313" key="2">
    <source>
        <dbReference type="Proteomes" id="UP000216345"/>
    </source>
</evidence>
<comment type="caution">
    <text evidence="1">The sequence shown here is derived from an EMBL/GenBank/DDBJ whole genome shotgun (WGS) entry which is preliminary data.</text>
</comment>
<organism evidence="1 2">
    <name type="scientific">Brucella rhizosphaerae</name>
    <dbReference type="NCBI Taxonomy" id="571254"/>
    <lineage>
        <taxon>Bacteria</taxon>
        <taxon>Pseudomonadati</taxon>
        <taxon>Pseudomonadota</taxon>
        <taxon>Alphaproteobacteria</taxon>
        <taxon>Hyphomicrobiales</taxon>
        <taxon>Brucellaceae</taxon>
        <taxon>Brucella/Ochrobactrum group</taxon>
        <taxon>Brucella</taxon>
    </lineage>
</organism>
<reference evidence="1 2" key="1">
    <citation type="submission" date="2017-07" db="EMBL/GenBank/DDBJ databases">
        <title>Phylogenetic study on the rhizospheric bacterium Ochrobactrum sp. A44.</title>
        <authorList>
            <person name="Krzyzanowska D.M."/>
            <person name="Ossowicki A."/>
            <person name="Rajewska M."/>
            <person name="Maciag T."/>
            <person name="Kaczynski Z."/>
            <person name="Czerwicka M."/>
            <person name="Jafra S."/>
        </authorList>
    </citation>
    <scope>NUCLEOTIDE SEQUENCE [LARGE SCALE GENOMIC DNA]</scope>
    <source>
        <strain evidence="1 2">PR17</strain>
    </source>
</reference>
<keyword evidence="2" id="KW-1185">Reference proteome</keyword>